<dbReference type="Proteomes" id="UP000001194">
    <property type="component" value="Unassembled WGS sequence"/>
</dbReference>
<gene>
    <name evidence="2" type="ORF">LACBIDRAFT_323941</name>
</gene>
<dbReference type="KEGG" id="lbc:LACBIDRAFT_323941"/>
<feature type="region of interest" description="Disordered" evidence="1">
    <location>
        <begin position="477"/>
        <end position="568"/>
    </location>
</feature>
<dbReference type="OrthoDB" id="3068303at2759"/>
<feature type="region of interest" description="Disordered" evidence="1">
    <location>
        <begin position="416"/>
        <end position="442"/>
    </location>
</feature>
<feature type="compositionally biased region" description="Low complexity" evidence="1">
    <location>
        <begin position="755"/>
        <end position="764"/>
    </location>
</feature>
<dbReference type="RefSeq" id="XP_001877659.1">
    <property type="nucleotide sequence ID" value="XM_001877624.1"/>
</dbReference>
<evidence type="ECO:0000256" key="1">
    <source>
        <dbReference type="SAM" id="MobiDB-lite"/>
    </source>
</evidence>
<organism evidence="3">
    <name type="scientific">Laccaria bicolor (strain S238N-H82 / ATCC MYA-4686)</name>
    <name type="common">Bicoloured deceiver</name>
    <name type="synonym">Laccaria laccata var. bicolor</name>
    <dbReference type="NCBI Taxonomy" id="486041"/>
    <lineage>
        <taxon>Eukaryota</taxon>
        <taxon>Fungi</taxon>
        <taxon>Dikarya</taxon>
        <taxon>Basidiomycota</taxon>
        <taxon>Agaricomycotina</taxon>
        <taxon>Agaricomycetes</taxon>
        <taxon>Agaricomycetidae</taxon>
        <taxon>Agaricales</taxon>
        <taxon>Agaricineae</taxon>
        <taxon>Hydnangiaceae</taxon>
        <taxon>Laccaria</taxon>
    </lineage>
</organism>
<dbReference type="GeneID" id="6073211"/>
<feature type="compositionally biased region" description="Polar residues" evidence="1">
    <location>
        <begin position="345"/>
        <end position="354"/>
    </location>
</feature>
<name>B0D042_LACBS</name>
<feature type="compositionally biased region" description="Low complexity" evidence="1">
    <location>
        <begin position="945"/>
        <end position="958"/>
    </location>
</feature>
<dbReference type="CDD" id="cd00303">
    <property type="entry name" value="retropepsin_like"/>
    <property type="match status" value="1"/>
</dbReference>
<dbReference type="InParanoid" id="B0D042"/>
<accession>B0D042</accession>
<feature type="region of interest" description="Disordered" evidence="1">
    <location>
        <begin position="939"/>
        <end position="979"/>
    </location>
</feature>
<evidence type="ECO:0000313" key="2">
    <source>
        <dbReference type="EMBL" id="EDR11762.1"/>
    </source>
</evidence>
<reference evidence="2 3" key="1">
    <citation type="journal article" date="2008" name="Nature">
        <title>The genome of Laccaria bicolor provides insights into mycorrhizal symbiosis.</title>
        <authorList>
            <person name="Martin F."/>
            <person name="Aerts A."/>
            <person name="Ahren D."/>
            <person name="Brun A."/>
            <person name="Danchin E.G.J."/>
            <person name="Duchaussoy F."/>
            <person name="Gibon J."/>
            <person name="Kohler A."/>
            <person name="Lindquist E."/>
            <person name="Pereda V."/>
            <person name="Salamov A."/>
            <person name="Shapiro H.J."/>
            <person name="Wuyts J."/>
            <person name="Blaudez D."/>
            <person name="Buee M."/>
            <person name="Brokstein P."/>
            <person name="Canbaeck B."/>
            <person name="Cohen D."/>
            <person name="Courty P.E."/>
            <person name="Coutinho P.M."/>
            <person name="Delaruelle C."/>
            <person name="Detter J.C."/>
            <person name="Deveau A."/>
            <person name="DiFazio S."/>
            <person name="Duplessis S."/>
            <person name="Fraissinet-Tachet L."/>
            <person name="Lucic E."/>
            <person name="Frey-Klett P."/>
            <person name="Fourrey C."/>
            <person name="Feussner I."/>
            <person name="Gay G."/>
            <person name="Grimwood J."/>
            <person name="Hoegger P.J."/>
            <person name="Jain P."/>
            <person name="Kilaru S."/>
            <person name="Labbe J."/>
            <person name="Lin Y.C."/>
            <person name="Legue V."/>
            <person name="Le Tacon F."/>
            <person name="Marmeisse R."/>
            <person name="Melayah D."/>
            <person name="Montanini B."/>
            <person name="Muratet M."/>
            <person name="Nehls U."/>
            <person name="Niculita-Hirzel H."/>
            <person name="Oudot-Le Secq M.P."/>
            <person name="Peter M."/>
            <person name="Quesneville H."/>
            <person name="Rajashekar B."/>
            <person name="Reich M."/>
            <person name="Rouhier N."/>
            <person name="Schmutz J."/>
            <person name="Yin T."/>
            <person name="Chalot M."/>
            <person name="Henrissat B."/>
            <person name="Kuees U."/>
            <person name="Lucas S."/>
            <person name="Van de Peer Y."/>
            <person name="Podila G.K."/>
            <person name="Polle A."/>
            <person name="Pukkila P.J."/>
            <person name="Richardson P.M."/>
            <person name="Rouze P."/>
            <person name="Sanders I.R."/>
            <person name="Stajich J.E."/>
            <person name="Tunlid A."/>
            <person name="Tuskan G."/>
            <person name="Grigoriev I.V."/>
        </authorList>
    </citation>
    <scope>NUCLEOTIDE SEQUENCE [LARGE SCALE GENOMIC DNA]</scope>
    <source>
        <strain evidence="3">S238N-H82 / ATCC MYA-4686</strain>
    </source>
</reference>
<feature type="region of interest" description="Disordered" evidence="1">
    <location>
        <begin position="745"/>
        <end position="764"/>
    </location>
</feature>
<keyword evidence="3" id="KW-1185">Reference proteome</keyword>
<feature type="region of interest" description="Disordered" evidence="1">
    <location>
        <begin position="345"/>
        <end position="379"/>
    </location>
</feature>
<evidence type="ECO:0000313" key="3">
    <source>
        <dbReference type="Proteomes" id="UP000001194"/>
    </source>
</evidence>
<feature type="compositionally biased region" description="Polar residues" evidence="1">
    <location>
        <begin position="477"/>
        <end position="504"/>
    </location>
</feature>
<protein>
    <submittedName>
        <fullName evidence="2">Predicted protein</fullName>
    </submittedName>
</protein>
<feature type="compositionally biased region" description="Acidic residues" evidence="1">
    <location>
        <begin position="511"/>
        <end position="521"/>
    </location>
</feature>
<dbReference type="EMBL" id="DS547095">
    <property type="protein sequence ID" value="EDR11762.1"/>
    <property type="molecule type" value="Genomic_DNA"/>
</dbReference>
<dbReference type="HOGENOM" id="CLU_002544_0_0_1"/>
<proteinExistence type="predicted"/>
<sequence length="1618" mass="180945">MWFNMRNPTNFILSRIPKFIAPPLESYPTLSSSHQLDSSLAADTAFEIDITTNSQETESTPRPSLPMRQGMENGYSLSPVYSLWLEYCSEGESSKSTQSQVVFYATKPSLARDEVVDRGKDTSTERYMVHKPLLEQICLTVNELQVFIQHMAGLIEERDKFFQVDPEDTLLKVLGGAETTSQLHAAWLCLTSRLSAAQKFMFKYQQEYQNIPVPPSPVSTNPDIHRYIASLPDIDDKLRHIHGTIPCHVNKLPRNTHQRLMETKEKWEAIIPIPPWLATPTQKSSSPISDISARTSYKAASTFTLPDRVEQSTMATVQKKQSSTPWKGSKGVQFASQANILEPSQSSALMSSGTPFKPSKGLFLQEDGNNPGPFPQSGPNCSVSADNFLYGTDEIPVFSLDGIQFSGFNYPLNANATPSGPSTQPVTSTPWNPNSGQTQSFHSMFSQGREGTLTAQGENLQATTQVNTSRVVTGNAANVQQSERVNQNQEDTNPTHDCSSNCGQQGFPGGDDSDPPDDDDDPPKNQGNNNTSRKDDRQVSHHRTGFRGGRGGGPPSPPSSSSTPYGDFIPTVRTDIKLDQLPTWDGNHTTAINYFWKIQQLAAMKGYLPQALGYWLWMNLKEDSTVPGHENEDSGKFIIWHIMYTWMLVNGDMGGPLEVFLVMQRAPISWGPVINIDSIRSSSMLFSKVTEHSQALVHATKMENSQIVTADNLAYMLRRLGISWPSDRSSPSPARFNKRVNVTELKANTSEDPPKSSSIPSPIDDGILKEVYQVLLKKQRPPPQGGYPFKRNDHVSTKMGWLPPSPCKVCGSPNHWDKECPDWNVYLETRNRSAHFTGGQSEDEPELEEKYCAAYAILLNNRVAEQLLKLQESSPFTEDQDFDQAAVMSLVRQLNYHSHGHKTYERRRASVEETLDVDMELAKSKQKLDNGTHILEHVSESLDTPPAASRPSRPPSVVEVEDKDNATARSKPKSVDPQHILEVVDDSKSAEPPPILCDSFSFENSNAAYNMHGLNDDNQQQEDTPNPDKTFTLPFLNIPGPPAPLARVRLPKARITKPGASAVGVSVLSTRGRLAATHNKEIDLQLDSCADITLISEEFYLSLKDRPPLQQGYQMQIFQLMETGTHIKGFVRIPVFMQATDGMTIETEAEAYVVPNMTVPILLGEDFHLTYEIQVSRSVMEGSFLNFRGSPYTVPAVGVNRTNDFEWLRKSAHHISSFVKAKMHKQAKAKCQRKKRQAKEDAHLIKAAQDYHIRPHESCWVQVIGHFKEERDWFVEKNMLSCGNDNVLLVPNMLISSKDPYIPVANPSSQPHFIRKGEVLATISNPAKYFDTPHDTDQWHEMSKKAEALAAIIAATSEEDQVEAEEYGPKTAAMPDPTVYPSSQMKDLVDVGSLPEHLHNEAWRMLSSHEKAFGFDSRLAKPNTKWAIWDVDACSCSISPRESSYAWNATTHPLSHQQKPAWDDGNVPDYVLFSQHWAPSWSWKPERWFWILEALWNDDLEHIRAVSRPEPDVVFESPVRSGYWVPRGSNRDRDRQILSVFDVLKCVLKVYNRAGYNRLFNGERAEKAETQLAELAAKHAADYLLLVNKISELENKVASPILSGAGSTGTKTAKKPPP</sequence>